<keyword evidence="3" id="KW-1185">Reference proteome</keyword>
<gene>
    <name evidence="2" type="ORF">AOPFMNJM_3326</name>
</gene>
<accession>A0ABQ4SXR5</accession>
<protein>
    <recommendedName>
        <fullName evidence="1">DUF4376 domain-containing protein</fullName>
    </recommendedName>
</protein>
<dbReference type="Proteomes" id="UP001055102">
    <property type="component" value="Unassembled WGS sequence"/>
</dbReference>
<feature type="domain" description="DUF4376" evidence="1">
    <location>
        <begin position="128"/>
        <end position="232"/>
    </location>
</feature>
<organism evidence="2 3">
    <name type="scientific">Methylobacterium jeotgali</name>
    <dbReference type="NCBI Taxonomy" id="381630"/>
    <lineage>
        <taxon>Bacteria</taxon>
        <taxon>Pseudomonadati</taxon>
        <taxon>Pseudomonadota</taxon>
        <taxon>Alphaproteobacteria</taxon>
        <taxon>Hyphomicrobiales</taxon>
        <taxon>Methylobacteriaceae</taxon>
        <taxon>Methylobacterium</taxon>
    </lineage>
</organism>
<dbReference type="RefSeq" id="WP_238277427.1">
    <property type="nucleotide sequence ID" value="NZ_BPQR01000058.1"/>
</dbReference>
<evidence type="ECO:0000313" key="2">
    <source>
        <dbReference type="EMBL" id="GJE07994.1"/>
    </source>
</evidence>
<reference evidence="2" key="2">
    <citation type="submission" date="2021-08" db="EMBL/GenBank/DDBJ databases">
        <authorList>
            <person name="Tani A."/>
            <person name="Ola A."/>
            <person name="Ogura Y."/>
            <person name="Katsura K."/>
            <person name="Hayashi T."/>
        </authorList>
    </citation>
    <scope>NUCLEOTIDE SEQUENCE</scope>
    <source>
        <strain evidence="2">LMG 23639</strain>
    </source>
</reference>
<reference evidence="2" key="1">
    <citation type="journal article" date="2021" name="Front. Microbiol.">
        <title>Comprehensive Comparative Genomics and Phenotyping of Methylobacterium Species.</title>
        <authorList>
            <person name="Alessa O."/>
            <person name="Ogura Y."/>
            <person name="Fujitani Y."/>
            <person name="Takami H."/>
            <person name="Hayashi T."/>
            <person name="Sahin N."/>
            <person name="Tani A."/>
        </authorList>
    </citation>
    <scope>NUCLEOTIDE SEQUENCE</scope>
    <source>
        <strain evidence="2">LMG 23639</strain>
    </source>
</reference>
<dbReference type="Pfam" id="PF14301">
    <property type="entry name" value="DUF4376"/>
    <property type="match status" value="1"/>
</dbReference>
<proteinExistence type="predicted"/>
<evidence type="ECO:0000313" key="3">
    <source>
        <dbReference type="Proteomes" id="UP001055102"/>
    </source>
</evidence>
<sequence>MIVSYDNVTRAIVGTAETVNVEGLKTVLTQRGVPHLEWQGALPDTIERLWVTPGGGLALREPMPFPVPADLALAAPYTVALPAGAPAGAVCEPAAGTVLGSGLHAVVVRAPGFHDARYAVEVHTPEDEQARLIAIAEDLRWRRETGGTVWDGHPVYTDDRAKTLIMGSVMSAQLDPTYRTTWQFRDGTSQELGAAEIVALGRALGAHVAAAFAVFKDVKSDILNNTITTEEQIEDRFVASD</sequence>
<dbReference type="InterPro" id="IPR025484">
    <property type="entry name" value="DUF4376"/>
</dbReference>
<dbReference type="EMBL" id="BPQR01000058">
    <property type="protein sequence ID" value="GJE07994.1"/>
    <property type="molecule type" value="Genomic_DNA"/>
</dbReference>
<name>A0ABQ4SXR5_9HYPH</name>
<comment type="caution">
    <text evidence="2">The sequence shown here is derived from an EMBL/GenBank/DDBJ whole genome shotgun (WGS) entry which is preliminary data.</text>
</comment>
<evidence type="ECO:0000259" key="1">
    <source>
        <dbReference type="Pfam" id="PF14301"/>
    </source>
</evidence>